<dbReference type="AlphaFoldDB" id="A0A2W5V7B7"/>
<dbReference type="Pfam" id="PF13620">
    <property type="entry name" value="CarboxypepD_reg"/>
    <property type="match status" value="2"/>
</dbReference>
<evidence type="ECO:0000313" key="2">
    <source>
        <dbReference type="EMBL" id="PZR05991.1"/>
    </source>
</evidence>
<proteinExistence type="predicted"/>
<gene>
    <name evidence="2" type="ORF">DI536_31520</name>
</gene>
<reference evidence="2 3" key="1">
    <citation type="submission" date="2017-08" db="EMBL/GenBank/DDBJ databases">
        <title>Infants hospitalized years apart are colonized by the same room-sourced microbial strains.</title>
        <authorList>
            <person name="Brooks B."/>
            <person name="Olm M.R."/>
            <person name="Firek B.A."/>
            <person name="Baker R."/>
            <person name="Thomas B.C."/>
            <person name="Morowitz M.J."/>
            <person name="Banfield J.F."/>
        </authorList>
    </citation>
    <scope>NUCLEOTIDE SEQUENCE [LARGE SCALE GENOMIC DNA]</scope>
    <source>
        <strain evidence="2">S2_003_000_R2_14</strain>
    </source>
</reference>
<protein>
    <recommendedName>
        <fullName evidence="4">PEGA domain-containing protein</fullName>
    </recommendedName>
</protein>
<dbReference type="EMBL" id="QFQP01000041">
    <property type="protein sequence ID" value="PZR05991.1"/>
    <property type="molecule type" value="Genomic_DNA"/>
</dbReference>
<feature type="chain" id="PRO_5015881588" description="PEGA domain-containing protein" evidence="1">
    <location>
        <begin position="23"/>
        <end position="502"/>
    </location>
</feature>
<dbReference type="Gene3D" id="2.60.40.1120">
    <property type="entry name" value="Carboxypeptidase-like, regulatory domain"/>
    <property type="match status" value="3"/>
</dbReference>
<evidence type="ECO:0000313" key="3">
    <source>
        <dbReference type="Proteomes" id="UP000249061"/>
    </source>
</evidence>
<evidence type="ECO:0000256" key="1">
    <source>
        <dbReference type="SAM" id="SignalP"/>
    </source>
</evidence>
<comment type="caution">
    <text evidence="2">The sequence shown here is derived from an EMBL/GenBank/DDBJ whole genome shotgun (WGS) entry which is preliminary data.</text>
</comment>
<sequence>MLQRRAFFALLIAGLFGGSARAEDAYVPPTLSVQLLGGASARDTRLQPLAALEHVRASGISGVTPFHYRLEASVFFLRFLGVEADMLGDSFRVAANGNRFDAQRWAGRAAVALRYASQGGFTLSGSLGYGAWVAPVVVHPTLSTARAEQLVSHGPVARLGVGLEKGRFDGSLNAIVQAPVGGDLRVLTVEPRLWLGARVWDLAPTASLWLGGDVGALLERSGETYSGVTVRFGLAARLTLHAPRPSAKPVEGAGASDGVLLVRATLPDGAPAKGADVSLDGAKALPLDASGELRVSPGNGSHLVQVSLAGYRTASERVDVVAGEARTSTFSLLALTGPGRVSGVVRAAAGAKPLADALVNVAEQSVRTGADGSYVLEKVGPGPVQVRVDAQGFNASEEVAQVPPEGAATLDFSLEPLGKGSPATVRGLVRSRSGGAIKASVTVRGLKQKVVVNAEGRFVVSVPAGEYTFVISAPGHISQAKKVTLADGEQAIFHCELLTVAR</sequence>
<name>A0A2W5V7B7_9BACT</name>
<accession>A0A2W5V7B7</accession>
<dbReference type="SUPFAM" id="SSF49464">
    <property type="entry name" value="Carboxypeptidase regulatory domain-like"/>
    <property type="match status" value="2"/>
</dbReference>
<evidence type="ECO:0008006" key="4">
    <source>
        <dbReference type="Google" id="ProtNLM"/>
    </source>
</evidence>
<dbReference type="Proteomes" id="UP000249061">
    <property type="component" value="Unassembled WGS sequence"/>
</dbReference>
<dbReference type="InterPro" id="IPR008969">
    <property type="entry name" value="CarboxyPept-like_regulatory"/>
</dbReference>
<organism evidence="2 3">
    <name type="scientific">Archangium gephyra</name>
    <dbReference type="NCBI Taxonomy" id="48"/>
    <lineage>
        <taxon>Bacteria</taxon>
        <taxon>Pseudomonadati</taxon>
        <taxon>Myxococcota</taxon>
        <taxon>Myxococcia</taxon>
        <taxon>Myxococcales</taxon>
        <taxon>Cystobacterineae</taxon>
        <taxon>Archangiaceae</taxon>
        <taxon>Archangium</taxon>
    </lineage>
</organism>
<keyword evidence="1" id="KW-0732">Signal</keyword>
<feature type="signal peptide" evidence="1">
    <location>
        <begin position="1"/>
        <end position="22"/>
    </location>
</feature>